<evidence type="ECO:0000313" key="1">
    <source>
        <dbReference type="EMBL" id="HJC72336.1"/>
    </source>
</evidence>
<accession>A0A9D2Q6D6</accession>
<protein>
    <recommendedName>
        <fullName evidence="3">FlgN protein</fullName>
    </recommendedName>
</protein>
<reference evidence="1" key="1">
    <citation type="journal article" date="2021" name="PeerJ">
        <title>Extensive microbial diversity within the chicken gut microbiome revealed by metagenomics and culture.</title>
        <authorList>
            <person name="Gilroy R."/>
            <person name="Ravi A."/>
            <person name="Getino M."/>
            <person name="Pursley I."/>
            <person name="Horton D.L."/>
            <person name="Alikhan N.F."/>
            <person name="Baker D."/>
            <person name="Gharbi K."/>
            <person name="Hall N."/>
            <person name="Watson M."/>
            <person name="Adriaenssens E.M."/>
            <person name="Foster-Nyarko E."/>
            <person name="Jarju S."/>
            <person name="Secka A."/>
            <person name="Antonio M."/>
            <person name="Oren A."/>
            <person name="Chaudhuri R.R."/>
            <person name="La Ragione R."/>
            <person name="Hildebrand F."/>
            <person name="Pallen M.J."/>
        </authorList>
    </citation>
    <scope>NUCLEOTIDE SEQUENCE</scope>
    <source>
        <strain evidence="1">5933</strain>
    </source>
</reference>
<dbReference type="EMBL" id="DWWA01000029">
    <property type="protein sequence ID" value="HJC72336.1"/>
    <property type="molecule type" value="Genomic_DNA"/>
</dbReference>
<evidence type="ECO:0000313" key="2">
    <source>
        <dbReference type="Proteomes" id="UP000823918"/>
    </source>
</evidence>
<gene>
    <name evidence="1" type="ORF">H9698_06040</name>
</gene>
<comment type="caution">
    <text evidence="1">The sequence shown here is derived from an EMBL/GenBank/DDBJ whole genome shotgun (WGS) entry which is preliminary data.</text>
</comment>
<organism evidence="1 2">
    <name type="scientific">Candidatus Ruthenibacterium merdavium</name>
    <dbReference type="NCBI Taxonomy" id="2838752"/>
    <lineage>
        <taxon>Bacteria</taxon>
        <taxon>Bacillati</taxon>
        <taxon>Bacillota</taxon>
        <taxon>Clostridia</taxon>
        <taxon>Eubacteriales</taxon>
        <taxon>Oscillospiraceae</taxon>
        <taxon>Ruthenibacterium</taxon>
    </lineage>
</organism>
<reference evidence="1" key="2">
    <citation type="submission" date="2021-04" db="EMBL/GenBank/DDBJ databases">
        <authorList>
            <person name="Gilroy R."/>
        </authorList>
    </citation>
    <scope>NUCLEOTIDE SEQUENCE</scope>
    <source>
        <strain evidence="1">5933</strain>
    </source>
</reference>
<name>A0A9D2Q6D6_9FIRM</name>
<dbReference type="AlphaFoldDB" id="A0A9D2Q6D6"/>
<proteinExistence type="predicted"/>
<sequence>MTNERAKLLQLLEEKKELFLEMEQVSEKMLLMDADELTQACSQRQKILDQVQEIDRVLKGMCQEDEEARLVMNHEVQPEAEDKALKALYEMSFAVKAVVNRIVREEEARRNHMEQQRDAIKYKIEELNQSGSSVARQYLQTAKMNGQDLSFLRKTRNF</sequence>
<dbReference type="Proteomes" id="UP000823918">
    <property type="component" value="Unassembled WGS sequence"/>
</dbReference>
<evidence type="ECO:0008006" key="3">
    <source>
        <dbReference type="Google" id="ProtNLM"/>
    </source>
</evidence>